<accession>A0A4Q5AU65</accession>
<dbReference type="Proteomes" id="UP000292655">
    <property type="component" value="Unassembled WGS sequence"/>
</dbReference>
<feature type="transmembrane region" description="Helical" evidence="1">
    <location>
        <begin position="12"/>
        <end position="30"/>
    </location>
</feature>
<name>A0A4Q5AU65_9BIFI</name>
<evidence type="ECO:0000256" key="1">
    <source>
        <dbReference type="SAM" id="Phobius"/>
    </source>
</evidence>
<gene>
    <name evidence="3" type="ORF">PG2002B_0131</name>
    <name evidence="2" type="ORF">PG2003B_0104</name>
</gene>
<organism evidence="2 4">
    <name type="scientific">Bifidobacterium pseudolongum subsp. globosum</name>
    <dbReference type="NCBI Taxonomy" id="1690"/>
    <lineage>
        <taxon>Bacteria</taxon>
        <taxon>Bacillati</taxon>
        <taxon>Actinomycetota</taxon>
        <taxon>Actinomycetes</taxon>
        <taxon>Bifidobacteriales</taxon>
        <taxon>Bifidobacteriaceae</taxon>
        <taxon>Bifidobacterium</taxon>
    </lineage>
</organism>
<dbReference type="Proteomes" id="UP000292382">
    <property type="component" value="Unassembled WGS sequence"/>
</dbReference>
<dbReference type="EMBL" id="RYUW01000002">
    <property type="protein sequence ID" value="RYQ38741.1"/>
    <property type="molecule type" value="Genomic_DNA"/>
</dbReference>
<dbReference type="RefSeq" id="WP_129873940.1">
    <property type="nucleotide sequence ID" value="NZ_RYUW01000002.1"/>
</dbReference>
<keyword evidence="1" id="KW-0812">Transmembrane</keyword>
<evidence type="ECO:0000313" key="3">
    <source>
        <dbReference type="EMBL" id="RYQ39812.1"/>
    </source>
</evidence>
<keyword evidence="1" id="KW-0472">Membrane</keyword>
<sequence>MGLSNRQWWRIVAGTVLFAITNALWMLFAFGKSELLSWHGVINVVVLSALFLLMMIWMTPGEDNGEDGK</sequence>
<evidence type="ECO:0000313" key="2">
    <source>
        <dbReference type="EMBL" id="RYQ38741.1"/>
    </source>
</evidence>
<reference evidence="4 5" key="1">
    <citation type="submission" date="2018-12" db="EMBL/GenBank/DDBJ databases">
        <title>Unveiling genomic diversity among members of the Bifidobacterium pseudolongum species, a widely distributed gut commensal of the animal kingdom.</title>
        <authorList>
            <person name="Lugli G.A."/>
            <person name="Duranti S."/>
            <person name="Albert K."/>
            <person name="Mancabelli L."/>
            <person name="Napoli S."/>
            <person name="Viappiani A."/>
            <person name="Anzalone R."/>
            <person name="Longhi G."/>
            <person name="Milani C."/>
            <person name="Turroni F."/>
            <person name="Alessandri G."/>
            <person name="Sela D.A."/>
            <person name="Van Sinderen D."/>
            <person name="Ventura M."/>
        </authorList>
    </citation>
    <scope>NUCLEOTIDE SEQUENCE [LARGE SCALE GENOMIC DNA]</scope>
    <source>
        <strain evidence="3 5">2002B</strain>
        <strain evidence="2 4">2003B</strain>
    </source>
</reference>
<dbReference type="EMBL" id="RYUX01000001">
    <property type="protein sequence ID" value="RYQ39812.1"/>
    <property type="molecule type" value="Genomic_DNA"/>
</dbReference>
<evidence type="ECO:0000313" key="5">
    <source>
        <dbReference type="Proteomes" id="UP000292655"/>
    </source>
</evidence>
<proteinExistence type="predicted"/>
<protein>
    <submittedName>
        <fullName evidence="2">Uncharacterized protein</fullName>
    </submittedName>
</protein>
<dbReference type="AlphaFoldDB" id="A0A4Q5AU65"/>
<keyword evidence="1" id="KW-1133">Transmembrane helix</keyword>
<comment type="caution">
    <text evidence="2">The sequence shown here is derived from an EMBL/GenBank/DDBJ whole genome shotgun (WGS) entry which is preliminary data.</text>
</comment>
<evidence type="ECO:0000313" key="4">
    <source>
        <dbReference type="Proteomes" id="UP000292382"/>
    </source>
</evidence>
<feature type="transmembrane region" description="Helical" evidence="1">
    <location>
        <begin position="36"/>
        <end position="59"/>
    </location>
</feature>